<dbReference type="RefSeq" id="WP_043607342.1">
    <property type="nucleotide sequence ID" value="NZ_AXCY01000055.1"/>
</dbReference>
<sequence>MSPRASIVVPAHDEEAVIGRCLDALHRDARPGEWEVVVTANGCTDRTVEIARAHPLGPLVVDRPEPGKPGALNAADAVATTFPRIYLDADIEVDSATLRELVTTLEEPGVLAASPRLRPVTSGCSALVRSYYRIWPDLPVLRDGYVGSGIFALSREGHARVAPFPAIVAEDDYVRRSFRAGERRTSPGTFDVHVARTARSLVHRGVRTRAGNRELTAAVPDLPTTPDGSTARYLLRRARSVRDLPHVLVFVALTVAVRVRAEIKLRRGDLRWERDESSRAPVDRPTPSA</sequence>
<proteinExistence type="inferred from homology"/>
<evidence type="ECO:0000256" key="9">
    <source>
        <dbReference type="ARBA" id="ARBA00040345"/>
    </source>
</evidence>
<keyword evidence="12" id="KW-1185">Reference proteome</keyword>
<name>A0A0A0BP93_9CELL</name>
<dbReference type="GO" id="GO:0016757">
    <property type="term" value="F:glycosyltransferase activity"/>
    <property type="evidence" value="ECO:0007669"/>
    <property type="project" value="UniProtKB-KW"/>
</dbReference>
<dbReference type="PANTHER" id="PTHR43646:SF2">
    <property type="entry name" value="GLYCOSYLTRANSFERASE 2-LIKE DOMAIN-CONTAINING PROTEIN"/>
    <property type="match status" value="1"/>
</dbReference>
<evidence type="ECO:0000256" key="6">
    <source>
        <dbReference type="ARBA" id="ARBA00037281"/>
    </source>
</evidence>
<evidence type="ECO:0000256" key="7">
    <source>
        <dbReference type="ARBA" id="ARBA00037904"/>
    </source>
</evidence>
<gene>
    <name evidence="11" type="ORF">N868_15720</name>
</gene>
<evidence type="ECO:0000259" key="10">
    <source>
        <dbReference type="Pfam" id="PF00535"/>
    </source>
</evidence>
<accession>A0A0A0BP93</accession>
<comment type="function">
    <text evidence="6">Catalyzes the glycosylation of 4,4'-diaponeurosporenoate, i.e. the esterification of glucose at the C1'' position with the carboxyl group of 4,4'-diaponeurosporenic acid, to form glycosyl-4,4'-diaponeurosporenoate. This is a step in the biosynthesis of staphyloxanthin, an orange pigment present in most staphylococci strains.</text>
</comment>
<keyword evidence="5" id="KW-0472">Membrane</keyword>
<reference evidence="11 12" key="1">
    <citation type="submission" date="2013-08" db="EMBL/GenBank/DDBJ databases">
        <title>Genome sequencing of Cellulomonas carbonis T26.</title>
        <authorList>
            <person name="Chen F."/>
            <person name="Li Y."/>
            <person name="Wang G."/>
        </authorList>
    </citation>
    <scope>NUCLEOTIDE SEQUENCE [LARGE SCALE GENOMIC DNA]</scope>
    <source>
        <strain evidence="11 12">T26</strain>
    </source>
</reference>
<dbReference type="InterPro" id="IPR029044">
    <property type="entry name" value="Nucleotide-diphossugar_trans"/>
</dbReference>
<dbReference type="Proteomes" id="UP000029839">
    <property type="component" value="Unassembled WGS sequence"/>
</dbReference>
<dbReference type="PANTHER" id="PTHR43646">
    <property type="entry name" value="GLYCOSYLTRANSFERASE"/>
    <property type="match status" value="1"/>
</dbReference>
<organism evidence="11 12">
    <name type="scientific">Cellulomonas carbonis T26</name>
    <dbReference type="NCBI Taxonomy" id="947969"/>
    <lineage>
        <taxon>Bacteria</taxon>
        <taxon>Bacillati</taxon>
        <taxon>Actinomycetota</taxon>
        <taxon>Actinomycetes</taxon>
        <taxon>Micrococcales</taxon>
        <taxon>Cellulomonadaceae</taxon>
        <taxon>Cellulomonas</taxon>
    </lineage>
</organism>
<keyword evidence="4 11" id="KW-0808">Transferase</keyword>
<comment type="pathway">
    <text evidence="7">Carotenoid biosynthesis; staphyloxanthin biosynthesis; staphyloxanthin from farnesyl diphosphate: step 4/5.</text>
</comment>
<evidence type="ECO:0000313" key="11">
    <source>
        <dbReference type="EMBL" id="KGM10293.1"/>
    </source>
</evidence>
<dbReference type="InterPro" id="IPR001173">
    <property type="entry name" value="Glyco_trans_2-like"/>
</dbReference>
<keyword evidence="2" id="KW-1003">Cell membrane</keyword>
<dbReference type="OrthoDB" id="9771846at2"/>
<evidence type="ECO:0000256" key="4">
    <source>
        <dbReference type="ARBA" id="ARBA00022679"/>
    </source>
</evidence>
<evidence type="ECO:0000313" key="12">
    <source>
        <dbReference type="Proteomes" id="UP000029839"/>
    </source>
</evidence>
<dbReference type="AlphaFoldDB" id="A0A0A0BP93"/>
<evidence type="ECO:0000256" key="1">
    <source>
        <dbReference type="ARBA" id="ARBA00004236"/>
    </source>
</evidence>
<comment type="similarity">
    <text evidence="8">Belongs to the glycosyltransferase 2 family. CrtQ subfamily.</text>
</comment>
<dbReference type="Pfam" id="PF00535">
    <property type="entry name" value="Glycos_transf_2"/>
    <property type="match status" value="1"/>
</dbReference>
<evidence type="ECO:0000256" key="5">
    <source>
        <dbReference type="ARBA" id="ARBA00023136"/>
    </source>
</evidence>
<reference evidence="11 12" key="2">
    <citation type="journal article" date="2015" name="Stand. Genomic Sci.">
        <title>Draft genome sequence of Cellulomonas carbonis T26(T) and comparative analysis of six Cellulomonas genomes.</title>
        <authorList>
            <person name="Zhuang W."/>
            <person name="Zhang S."/>
            <person name="Xia X."/>
            <person name="Wang G."/>
        </authorList>
    </citation>
    <scope>NUCLEOTIDE SEQUENCE [LARGE SCALE GENOMIC DNA]</scope>
    <source>
        <strain evidence="11 12">T26</strain>
    </source>
</reference>
<evidence type="ECO:0000256" key="2">
    <source>
        <dbReference type="ARBA" id="ARBA00022475"/>
    </source>
</evidence>
<feature type="domain" description="Glycosyltransferase 2-like" evidence="10">
    <location>
        <begin position="6"/>
        <end position="117"/>
    </location>
</feature>
<comment type="subcellular location">
    <subcellularLocation>
        <location evidence="1">Cell membrane</location>
    </subcellularLocation>
</comment>
<dbReference type="Gene3D" id="3.90.550.10">
    <property type="entry name" value="Spore Coat Polysaccharide Biosynthesis Protein SpsA, Chain A"/>
    <property type="match status" value="1"/>
</dbReference>
<dbReference type="GO" id="GO:0005886">
    <property type="term" value="C:plasma membrane"/>
    <property type="evidence" value="ECO:0007669"/>
    <property type="project" value="UniProtKB-SubCell"/>
</dbReference>
<protein>
    <recommendedName>
        <fullName evidence="9">4,4'-diaponeurosporenoate glycosyltransferase</fullName>
    </recommendedName>
</protein>
<keyword evidence="3" id="KW-0328">Glycosyltransferase</keyword>
<comment type="caution">
    <text evidence="11">The sequence shown here is derived from an EMBL/GenBank/DDBJ whole genome shotgun (WGS) entry which is preliminary data.</text>
</comment>
<evidence type="ECO:0000256" key="8">
    <source>
        <dbReference type="ARBA" id="ARBA00038120"/>
    </source>
</evidence>
<dbReference type="SUPFAM" id="SSF53448">
    <property type="entry name" value="Nucleotide-diphospho-sugar transferases"/>
    <property type="match status" value="1"/>
</dbReference>
<dbReference type="EMBL" id="AXCY01000055">
    <property type="protein sequence ID" value="KGM10293.1"/>
    <property type="molecule type" value="Genomic_DNA"/>
</dbReference>
<evidence type="ECO:0000256" key="3">
    <source>
        <dbReference type="ARBA" id="ARBA00022676"/>
    </source>
</evidence>